<sequence>MPNGSCTNKHARGRVEFPPSYVAPLKPPSYTAPLPWSSARGPSPRPPNATAGQATSRPAGVASVLDEPSDLYSSMTVTLTAAIKELDDIVAQGYNEEEEMVTEDNEATTIQTFEATEVFDKSLNTLISNSIIGPTEGEEPKTNSHSSK</sequence>
<dbReference type="Proteomes" id="UP000005240">
    <property type="component" value="Unassembled WGS sequence"/>
</dbReference>
<proteinExistence type="predicted"/>
<dbReference type="EnsemblFungi" id="PTTG_11680-t43_1">
    <property type="protein sequence ID" value="PTTG_11680-t43_1-p1"/>
    <property type="gene ID" value="PTTG_11680"/>
</dbReference>
<reference evidence="3" key="4">
    <citation type="submission" date="2025-05" db="UniProtKB">
        <authorList>
            <consortium name="EnsemblFungi"/>
        </authorList>
    </citation>
    <scope>IDENTIFICATION</scope>
    <source>
        <strain evidence="3">isolate 1-1 / race 1 (BBBD)</strain>
    </source>
</reference>
<dbReference type="EMBL" id="ADAS02000008">
    <property type="protein sequence ID" value="OAV98223.1"/>
    <property type="molecule type" value="Genomic_DNA"/>
</dbReference>
<evidence type="ECO:0000313" key="3">
    <source>
        <dbReference type="EnsemblFungi" id="PTTG_11680-t43_1-p1"/>
    </source>
</evidence>
<evidence type="ECO:0000256" key="1">
    <source>
        <dbReference type="SAM" id="MobiDB-lite"/>
    </source>
</evidence>
<reference evidence="2" key="2">
    <citation type="submission" date="2016-05" db="EMBL/GenBank/DDBJ databases">
        <title>Comparative analysis highlights variable genome content of wheat rusts and divergence of the mating loci.</title>
        <authorList>
            <person name="Cuomo C.A."/>
            <person name="Bakkeren G."/>
            <person name="Szabo L."/>
            <person name="Khalil H."/>
            <person name="Joly D."/>
            <person name="Goldberg J."/>
            <person name="Young S."/>
            <person name="Zeng Q."/>
            <person name="Fellers J."/>
        </authorList>
    </citation>
    <scope>NUCLEOTIDE SEQUENCE [LARGE SCALE GENOMIC DNA]</scope>
    <source>
        <strain evidence="2">1-1 BBBD Race 1</strain>
    </source>
</reference>
<gene>
    <name evidence="2" type="ORF">PTTG_11680</name>
</gene>
<accession>A0A180H1H5</accession>
<evidence type="ECO:0000313" key="4">
    <source>
        <dbReference type="Proteomes" id="UP000005240"/>
    </source>
</evidence>
<organism evidence="2">
    <name type="scientific">Puccinia triticina (isolate 1-1 / race 1 (BBBD))</name>
    <name type="common">Brown leaf rust fungus</name>
    <dbReference type="NCBI Taxonomy" id="630390"/>
    <lineage>
        <taxon>Eukaryota</taxon>
        <taxon>Fungi</taxon>
        <taxon>Dikarya</taxon>
        <taxon>Basidiomycota</taxon>
        <taxon>Pucciniomycotina</taxon>
        <taxon>Pucciniomycetes</taxon>
        <taxon>Pucciniales</taxon>
        <taxon>Pucciniaceae</taxon>
        <taxon>Puccinia</taxon>
    </lineage>
</organism>
<name>A0A180H1H5_PUCT1</name>
<reference evidence="2" key="1">
    <citation type="submission" date="2009-11" db="EMBL/GenBank/DDBJ databases">
        <authorList>
            <consortium name="The Broad Institute Genome Sequencing Platform"/>
            <person name="Ward D."/>
            <person name="Feldgarden M."/>
            <person name="Earl A."/>
            <person name="Young S.K."/>
            <person name="Zeng Q."/>
            <person name="Koehrsen M."/>
            <person name="Alvarado L."/>
            <person name="Berlin A."/>
            <person name="Bochicchio J."/>
            <person name="Borenstein D."/>
            <person name="Chapman S.B."/>
            <person name="Chen Z."/>
            <person name="Engels R."/>
            <person name="Freedman E."/>
            <person name="Gellesch M."/>
            <person name="Goldberg J."/>
            <person name="Griggs A."/>
            <person name="Gujja S."/>
            <person name="Heilman E."/>
            <person name="Heiman D."/>
            <person name="Hepburn T."/>
            <person name="Howarth C."/>
            <person name="Jen D."/>
            <person name="Larson L."/>
            <person name="Lewis B."/>
            <person name="Mehta T."/>
            <person name="Park D."/>
            <person name="Pearson M."/>
            <person name="Roberts A."/>
            <person name="Saif S."/>
            <person name="Shea T."/>
            <person name="Shenoy N."/>
            <person name="Sisk P."/>
            <person name="Stolte C."/>
            <person name="Sykes S."/>
            <person name="Thomson T."/>
            <person name="Walk T."/>
            <person name="White J."/>
            <person name="Yandava C."/>
            <person name="Izard J."/>
            <person name="Baranova O.V."/>
            <person name="Blanton J.M."/>
            <person name="Tanner A.C."/>
            <person name="Dewhirst F.E."/>
            <person name="Haas B."/>
            <person name="Nusbaum C."/>
            <person name="Birren B."/>
        </authorList>
    </citation>
    <scope>NUCLEOTIDE SEQUENCE [LARGE SCALE GENOMIC DNA]</scope>
    <source>
        <strain evidence="2">1-1 BBBD Race 1</strain>
    </source>
</reference>
<dbReference type="VEuPathDB" id="FungiDB:PTTG_11680"/>
<keyword evidence="4" id="KW-1185">Reference proteome</keyword>
<evidence type="ECO:0000313" key="2">
    <source>
        <dbReference type="EMBL" id="OAV98223.1"/>
    </source>
</evidence>
<protein>
    <submittedName>
        <fullName evidence="2 3">Uncharacterized protein</fullName>
    </submittedName>
</protein>
<dbReference type="AlphaFoldDB" id="A0A180H1H5"/>
<reference evidence="3 4" key="3">
    <citation type="journal article" date="2017" name="G3 (Bethesda)">
        <title>Comparative analysis highlights variable genome content of wheat rusts and divergence of the mating loci.</title>
        <authorList>
            <person name="Cuomo C.A."/>
            <person name="Bakkeren G."/>
            <person name="Khalil H.B."/>
            <person name="Panwar V."/>
            <person name="Joly D."/>
            <person name="Linning R."/>
            <person name="Sakthikumar S."/>
            <person name="Song X."/>
            <person name="Adiconis X."/>
            <person name="Fan L."/>
            <person name="Goldberg J.M."/>
            <person name="Levin J.Z."/>
            <person name="Young S."/>
            <person name="Zeng Q."/>
            <person name="Anikster Y."/>
            <person name="Bruce M."/>
            <person name="Wang M."/>
            <person name="Yin C."/>
            <person name="McCallum B."/>
            <person name="Szabo L.J."/>
            <person name="Hulbert S."/>
            <person name="Chen X."/>
            <person name="Fellers J.P."/>
        </authorList>
    </citation>
    <scope>NUCLEOTIDE SEQUENCE</scope>
    <source>
        <strain evidence="3">isolate 1-1 / race 1 (BBBD)</strain>
        <strain evidence="4">Isolate 1-1 / race 1 (BBBD)</strain>
    </source>
</reference>
<feature type="region of interest" description="Disordered" evidence="1">
    <location>
        <begin position="1"/>
        <end position="67"/>
    </location>
</feature>